<dbReference type="EMBL" id="UEGW01000001">
    <property type="protein sequence ID" value="SRX92128.1"/>
    <property type="molecule type" value="Genomic_DNA"/>
</dbReference>
<dbReference type="AlphaFoldDB" id="A0A375YTE3"/>
<organism evidence="2 3">
    <name type="scientific">Mycobacterium shimoidei</name>
    <dbReference type="NCBI Taxonomy" id="29313"/>
    <lineage>
        <taxon>Bacteria</taxon>
        <taxon>Bacillati</taxon>
        <taxon>Actinomycetota</taxon>
        <taxon>Actinomycetes</taxon>
        <taxon>Mycobacteriales</taxon>
        <taxon>Mycobacteriaceae</taxon>
        <taxon>Mycobacterium</taxon>
    </lineage>
</organism>
<reference evidence="2 3" key="1">
    <citation type="submission" date="2018-05" db="EMBL/GenBank/DDBJ databases">
        <authorList>
            <consortium name="IHU Genomes"/>
        </authorList>
    </citation>
    <scope>NUCLEOTIDE SEQUENCE [LARGE SCALE GENOMIC DNA]</scope>
    <source>
        <strain evidence="2 3">P7336</strain>
    </source>
</reference>
<dbReference type="RefSeq" id="WP_084226417.1">
    <property type="nucleotide sequence ID" value="NZ_JACKUN010000034.1"/>
</dbReference>
<keyword evidence="3" id="KW-1185">Reference proteome</keyword>
<sequence>MEATPSVPSPKVPASQQEAESTVLRYLQQTIDLLPAGTSVDGSRYSVGTGISYCEDEPKDQNSPIRFAYWGDLNLPPGVDAHAIIDQIGDMWKGWGWQVLEREGFEKPNRFGYAPDGYVLQVKAAYPPTYPPTIIGSSPCFPGKLRQDNTTLPKEIRQTSHAR</sequence>
<feature type="region of interest" description="Disordered" evidence="1">
    <location>
        <begin position="1"/>
        <end position="20"/>
    </location>
</feature>
<dbReference type="Proteomes" id="UP000252015">
    <property type="component" value="Unassembled WGS sequence"/>
</dbReference>
<dbReference type="OrthoDB" id="4761285at2"/>
<evidence type="ECO:0000256" key="1">
    <source>
        <dbReference type="SAM" id="MobiDB-lite"/>
    </source>
</evidence>
<evidence type="ECO:0000313" key="2">
    <source>
        <dbReference type="EMBL" id="SRX92128.1"/>
    </source>
</evidence>
<evidence type="ECO:0000313" key="3">
    <source>
        <dbReference type="Proteomes" id="UP000252015"/>
    </source>
</evidence>
<gene>
    <name evidence="2" type="ORF">MSP7336_00352</name>
</gene>
<name>A0A375YTE3_MYCSH</name>
<accession>A0A375YTE3</accession>
<protein>
    <submittedName>
        <fullName evidence="2">Uncharacterized protein</fullName>
    </submittedName>
</protein>
<proteinExistence type="predicted"/>